<gene>
    <name evidence="2" type="ORF">NA56DRAFT_699559</name>
</gene>
<evidence type="ECO:0000256" key="1">
    <source>
        <dbReference type="SAM" id="MobiDB-lite"/>
    </source>
</evidence>
<evidence type="ECO:0000313" key="3">
    <source>
        <dbReference type="Proteomes" id="UP000235672"/>
    </source>
</evidence>
<dbReference type="InterPro" id="IPR011333">
    <property type="entry name" value="SKP1/BTB/POZ_sf"/>
</dbReference>
<sequence>MSQAADSTKDIEKSRRSPETVQARKKQKESITFSGHHCPIAMDYLRPWLMADPVSRDSNSLVSFIIGKEGETVKFTAHTEVVCYHSTVLEAAFNSNFIEGQTQTYRVEDTTEGWQQRKFSEYMDLMGLWVLADRLCIPCLQNAVITASDEISEEHPTLHPESCKYIYANTTVDSALRRYTVACFSRVDLDTIRPDTGRYPHQMLLDVVKHQLRRQEGLEKKRFVISDYFIKENYVTHEFAILDGISSCYYHVLLRFAAPVPTGTMYIGKPSSAQLSKAKCKRIYTSAPSNSSGMHPSSNVQNSIRQIREMYS</sequence>
<dbReference type="Proteomes" id="UP000235672">
    <property type="component" value="Unassembled WGS sequence"/>
</dbReference>
<evidence type="ECO:0008006" key="4">
    <source>
        <dbReference type="Google" id="ProtNLM"/>
    </source>
</evidence>
<name>A0A2J6QER7_9HELO</name>
<feature type="compositionally biased region" description="Basic and acidic residues" evidence="1">
    <location>
        <begin position="7"/>
        <end position="18"/>
    </location>
</feature>
<dbReference type="PANTHER" id="PTHR47843">
    <property type="entry name" value="BTB DOMAIN-CONTAINING PROTEIN-RELATED"/>
    <property type="match status" value="1"/>
</dbReference>
<protein>
    <recommendedName>
        <fullName evidence="4">BTB domain-containing protein</fullName>
    </recommendedName>
</protein>
<dbReference type="Gene3D" id="3.30.710.10">
    <property type="entry name" value="Potassium Channel Kv1.1, Chain A"/>
    <property type="match status" value="1"/>
</dbReference>
<dbReference type="EMBL" id="KZ613471">
    <property type="protein sequence ID" value="PMD24764.1"/>
    <property type="molecule type" value="Genomic_DNA"/>
</dbReference>
<keyword evidence="3" id="KW-1185">Reference proteome</keyword>
<organism evidence="2 3">
    <name type="scientific">Hyaloscypha hepaticicola</name>
    <dbReference type="NCBI Taxonomy" id="2082293"/>
    <lineage>
        <taxon>Eukaryota</taxon>
        <taxon>Fungi</taxon>
        <taxon>Dikarya</taxon>
        <taxon>Ascomycota</taxon>
        <taxon>Pezizomycotina</taxon>
        <taxon>Leotiomycetes</taxon>
        <taxon>Helotiales</taxon>
        <taxon>Hyaloscyphaceae</taxon>
        <taxon>Hyaloscypha</taxon>
    </lineage>
</organism>
<reference evidence="2 3" key="1">
    <citation type="submission" date="2016-05" db="EMBL/GenBank/DDBJ databases">
        <title>A degradative enzymes factory behind the ericoid mycorrhizal symbiosis.</title>
        <authorList>
            <consortium name="DOE Joint Genome Institute"/>
            <person name="Martino E."/>
            <person name="Morin E."/>
            <person name="Grelet G."/>
            <person name="Kuo A."/>
            <person name="Kohler A."/>
            <person name="Daghino S."/>
            <person name="Barry K."/>
            <person name="Choi C."/>
            <person name="Cichocki N."/>
            <person name="Clum A."/>
            <person name="Copeland A."/>
            <person name="Hainaut M."/>
            <person name="Haridas S."/>
            <person name="Labutti K."/>
            <person name="Lindquist E."/>
            <person name="Lipzen A."/>
            <person name="Khouja H.-R."/>
            <person name="Murat C."/>
            <person name="Ohm R."/>
            <person name="Olson A."/>
            <person name="Spatafora J."/>
            <person name="Veneault-Fourrey C."/>
            <person name="Henrissat B."/>
            <person name="Grigoriev I."/>
            <person name="Martin F."/>
            <person name="Perotto S."/>
        </authorList>
    </citation>
    <scope>NUCLEOTIDE SEQUENCE [LARGE SCALE GENOMIC DNA]</scope>
    <source>
        <strain evidence="2 3">UAMH 7357</strain>
    </source>
</reference>
<proteinExistence type="predicted"/>
<dbReference type="OrthoDB" id="194443at2759"/>
<accession>A0A2J6QER7</accession>
<feature type="region of interest" description="Disordered" evidence="1">
    <location>
        <begin position="1"/>
        <end position="30"/>
    </location>
</feature>
<evidence type="ECO:0000313" key="2">
    <source>
        <dbReference type="EMBL" id="PMD24764.1"/>
    </source>
</evidence>
<dbReference type="AlphaFoldDB" id="A0A2J6QER7"/>